<evidence type="ECO:0000313" key="2">
    <source>
        <dbReference type="Proteomes" id="UP000588017"/>
    </source>
</evidence>
<dbReference type="RefSeq" id="WP_183334780.1">
    <property type="nucleotide sequence ID" value="NZ_BMHX01000004.1"/>
</dbReference>
<dbReference type="PRINTS" id="PR00081">
    <property type="entry name" value="GDHRDH"/>
</dbReference>
<dbReference type="PANTHER" id="PTHR44147:SF2">
    <property type="entry name" value="DEHYDROGENASE_REDUCTASE SDR FAMILY MEMBER 1"/>
    <property type="match status" value="1"/>
</dbReference>
<dbReference type="InterPro" id="IPR002347">
    <property type="entry name" value="SDR_fam"/>
</dbReference>
<sequence>MAGGPLSGRICVVAGASRGVGRGIARGLAEAGATVVVTGRSSEAGPRTDGRPETIEETARLVEALGGRGYPYRCDHTVEREVDGLVAWMLRRFGRVDLVVDAVWGGDEGFDGERYPDGSAWGTPFWRRPAARLGTVFESGVYAQLLLARAFAPVMAGARAGLFVTVLFDDGGAYLGDVFYDLAMASMARLTLAMASELAPHGVTALALSPGFVRTERVAGSSLATEAQETPLYAGRAVAALACDADVTRHAGRILHVGDLASLYGFTDADGRRPPRYSIAERAADRED</sequence>
<evidence type="ECO:0000313" key="1">
    <source>
        <dbReference type="EMBL" id="MBB6168475.1"/>
    </source>
</evidence>
<proteinExistence type="predicted"/>
<dbReference type="Pfam" id="PF00106">
    <property type="entry name" value="adh_short"/>
    <property type="match status" value="1"/>
</dbReference>
<dbReference type="Proteomes" id="UP000588017">
    <property type="component" value="Unassembled WGS sequence"/>
</dbReference>
<reference evidence="1 2" key="1">
    <citation type="submission" date="2020-08" db="EMBL/GenBank/DDBJ databases">
        <title>Genomic Encyclopedia of Type Strains, Phase IV (KMG-IV): sequencing the most valuable type-strain genomes for metagenomic binning, comparative biology and taxonomic classification.</title>
        <authorList>
            <person name="Goeker M."/>
        </authorList>
    </citation>
    <scope>NUCLEOTIDE SEQUENCE [LARGE SCALE GENOMIC DNA]</scope>
    <source>
        <strain evidence="1 2">DSM 101465</strain>
    </source>
</reference>
<dbReference type="PANTHER" id="PTHR44147">
    <property type="entry name" value="DEHYDROGENASE/REDUCTASE SDR FAMILY MEMBER 1"/>
    <property type="match status" value="1"/>
</dbReference>
<dbReference type="AlphaFoldDB" id="A0A841K841"/>
<name>A0A841K841_9HYPH</name>
<keyword evidence="2" id="KW-1185">Reference proteome</keyword>
<comment type="caution">
    <text evidence="1">The sequence shown here is derived from an EMBL/GenBank/DDBJ whole genome shotgun (WGS) entry which is preliminary data.</text>
</comment>
<accession>A0A841K841</accession>
<dbReference type="SUPFAM" id="SSF51735">
    <property type="entry name" value="NAD(P)-binding Rossmann-fold domains"/>
    <property type="match status" value="1"/>
</dbReference>
<dbReference type="InterPro" id="IPR036291">
    <property type="entry name" value="NAD(P)-bd_dom_sf"/>
</dbReference>
<gene>
    <name evidence="1" type="ORF">HNQ73_002105</name>
</gene>
<protein>
    <submittedName>
        <fullName evidence="1">NAD(P)-dependent dehydrogenase (Short-subunit alcohol dehydrogenase family)</fullName>
    </submittedName>
</protein>
<organism evidence="1 2">
    <name type="scientific">Chelatococcus composti</name>
    <dbReference type="NCBI Taxonomy" id="1743235"/>
    <lineage>
        <taxon>Bacteria</taxon>
        <taxon>Pseudomonadati</taxon>
        <taxon>Pseudomonadota</taxon>
        <taxon>Alphaproteobacteria</taxon>
        <taxon>Hyphomicrobiales</taxon>
        <taxon>Chelatococcaceae</taxon>
        <taxon>Chelatococcus</taxon>
    </lineage>
</organism>
<dbReference type="Gene3D" id="3.40.50.720">
    <property type="entry name" value="NAD(P)-binding Rossmann-like Domain"/>
    <property type="match status" value="1"/>
</dbReference>
<dbReference type="EMBL" id="JACHEH010000004">
    <property type="protein sequence ID" value="MBB6168475.1"/>
    <property type="molecule type" value="Genomic_DNA"/>
</dbReference>